<protein>
    <submittedName>
        <fullName evidence="2">Aspartate/tyrosine/aromatic aminotransferase</fullName>
    </submittedName>
</protein>
<name>A0A0D2J7K3_9BACT</name>
<dbReference type="Proteomes" id="UP000032233">
    <property type="component" value="Unassembled WGS sequence"/>
</dbReference>
<feature type="domain" description="Aminotransferase class I/classII large" evidence="1">
    <location>
        <begin position="51"/>
        <end position="363"/>
    </location>
</feature>
<dbReference type="RefSeq" id="WP_044351613.1">
    <property type="nucleotide sequence ID" value="NZ_AZAC01000045.1"/>
</dbReference>
<keyword evidence="3" id="KW-1185">Reference proteome</keyword>
<dbReference type="EMBL" id="AZAC01000045">
    <property type="protein sequence ID" value="KIX11711.1"/>
    <property type="molecule type" value="Genomic_DNA"/>
</dbReference>
<dbReference type="InterPro" id="IPR015422">
    <property type="entry name" value="PyrdxlP-dep_Trfase_small"/>
</dbReference>
<dbReference type="Gene3D" id="3.90.1150.10">
    <property type="entry name" value="Aspartate Aminotransferase, domain 1"/>
    <property type="match status" value="1"/>
</dbReference>
<dbReference type="PATRIC" id="fig|1429043.3.peg.4803"/>
<dbReference type="InterPro" id="IPR015424">
    <property type="entry name" value="PyrdxlP-dep_Trfase"/>
</dbReference>
<keyword evidence="2" id="KW-0032">Aminotransferase</keyword>
<evidence type="ECO:0000259" key="1">
    <source>
        <dbReference type="Pfam" id="PF00155"/>
    </source>
</evidence>
<dbReference type="InterPro" id="IPR004839">
    <property type="entry name" value="Aminotransferase_I/II_large"/>
</dbReference>
<dbReference type="InParanoid" id="A0A0D2J7K3"/>
<gene>
    <name evidence="2" type="ORF">X474_22700</name>
</gene>
<dbReference type="Gene3D" id="3.40.640.10">
    <property type="entry name" value="Type I PLP-dependent aspartate aminotransferase-like (Major domain)"/>
    <property type="match status" value="1"/>
</dbReference>
<dbReference type="GO" id="GO:0008483">
    <property type="term" value="F:transaminase activity"/>
    <property type="evidence" value="ECO:0007669"/>
    <property type="project" value="UniProtKB-KW"/>
</dbReference>
<dbReference type="STRING" id="1429043.X474_22700"/>
<dbReference type="OrthoDB" id="9804474at2"/>
<dbReference type="PANTHER" id="PTHR43510">
    <property type="entry name" value="AMINOTRANSFERASE FUNCTION, HYPOTHETICAL (EUROFUNG)"/>
    <property type="match status" value="1"/>
</dbReference>
<dbReference type="AlphaFoldDB" id="A0A0D2J7K3"/>
<dbReference type="Pfam" id="PF00155">
    <property type="entry name" value="Aminotran_1_2"/>
    <property type="match status" value="1"/>
</dbReference>
<accession>A0A0D2J7K3</accession>
<sequence length="372" mass="42226">MKLPPFKLERYFARYEFEVPFVLSASDSETMSISELLELEPGVKEHFLGLNLGYTESRGHPLLRRETANLYRNISPDQVLVHTGAEEAIYIFMAGVLEKGDEVVVQWPCYESLARVAQTGGVRVRLWHPVPDGRWQWDLDELMEMLTPKTRAVVINFPHNPTGALAGPEFLQDLAALSQRHGFIVFSDEVYRGLEYEGVETLPAFCDLDAGAVSLGVTSKAYGLPGLRLGWVASQNQAVLKTMAEFKDYTTICNPGPSEFLATVALRNQRHIINRILKIISKNLKILDGFFERHKNLFQWQAPQAGPISFVRYKGKDRAEDFCHELAREKGVLLLPGSVYDDQYDDYLRIGFGRKNLPHAINALEEWLLQRD</sequence>
<dbReference type="InterPro" id="IPR015421">
    <property type="entry name" value="PyrdxlP-dep_Trfase_major"/>
</dbReference>
<evidence type="ECO:0000313" key="2">
    <source>
        <dbReference type="EMBL" id="KIX11711.1"/>
    </source>
</evidence>
<keyword evidence="2" id="KW-0808">Transferase</keyword>
<reference evidence="2 3" key="1">
    <citation type="submission" date="2013-11" db="EMBL/GenBank/DDBJ databases">
        <title>Metagenomic analysis of a methanogenic consortium involved in long chain n-alkane degradation.</title>
        <authorList>
            <person name="Davidova I.A."/>
            <person name="Callaghan A.V."/>
            <person name="Wawrik B."/>
            <person name="Pruitt S."/>
            <person name="Marks C."/>
            <person name="Duncan K.E."/>
            <person name="Suflita J.M."/>
        </authorList>
    </citation>
    <scope>NUCLEOTIDE SEQUENCE [LARGE SCALE GENOMIC DNA]</scope>
    <source>
        <strain evidence="2 3">SPR</strain>
    </source>
</reference>
<proteinExistence type="predicted"/>
<evidence type="ECO:0000313" key="3">
    <source>
        <dbReference type="Proteomes" id="UP000032233"/>
    </source>
</evidence>
<dbReference type="PANTHER" id="PTHR43510:SF1">
    <property type="entry name" value="AMINOTRANSFERASE FUNCTION, HYPOTHETICAL (EUROFUNG)"/>
    <property type="match status" value="1"/>
</dbReference>
<dbReference type="GO" id="GO:0030170">
    <property type="term" value="F:pyridoxal phosphate binding"/>
    <property type="evidence" value="ECO:0007669"/>
    <property type="project" value="InterPro"/>
</dbReference>
<dbReference type="SUPFAM" id="SSF53383">
    <property type="entry name" value="PLP-dependent transferases"/>
    <property type="match status" value="1"/>
</dbReference>
<dbReference type="CDD" id="cd00609">
    <property type="entry name" value="AAT_like"/>
    <property type="match status" value="1"/>
</dbReference>
<comment type="caution">
    <text evidence="2">The sequence shown here is derived from an EMBL/GenBank/DDBJ whole genome shotgun (WGS) entry which is preliminary data.</text>
</comment>
<organism evidence="2 3">
    <name type="scientific">Dethiosulfatarculus sandiegensis</name>
    <dbReference type="NCBI Taxonomy" id="1429043"/>
    <lineage>
        <taxon>Bacteria</taxon>
        <taxon>Pseudomonadati</taxon>
        <taxon>Thermodesulfobacteriota</taxon>
        <taxon>Desulfarculia</taxon>
        <taxon>Desulfarculales</taxon>
        <taxon>Desulfarculaceae</taxon>
        <taxon>Dethiosulfatarculus</taxon>
    </lineage>
</organism>